<dbReference type="EMBL" id="QRCM01000003">
    <property type="protein sequence ID" value="TXG88258.1"/>
    <property type="molecule type" value="Genomic_DNA"/>
</dbReference>
<reference evidence="1 2" key="1">
    <citation type="submission" date="2018-07" db="EMBL/GenBank/DDBJ databases">
        <title>Genome sequence of Rhodococcus rhodnii ATCC 35071 from Rhodnius prolixus.</title>
        <authorList>
            <person name="Patel V."/>
            <person name="Vogel K.J."/>
        </authorList>
    </citation>
    <scope>NUCLEOTIDE SEQUENCE [LARGE SCALE GENOMIC DNA]</scope>
    <source>
        <strain evidence="1 2">ATCC 35071</strain>
    </source>
</reference>
<evidence type="ECO:0000313" key="2">
    <source>
        <dbReference type="Proteomes" id="UP000471120"/>
    </source>
</evidence>
<name>A0A6P2C818_9NOCA</name>
<protein>
    <submittedName>
        <fullName evidence="1">Uncharacterized protein</fullName>
    </submittedName>
</protein>
<comment type="caution">
    <text evidence="1">The sequence shown here is derived from an EMBL/GenBank/DDBJ whole genome shotgun (WGS) entry which is preliminary data.</text>
</comment>
<accession>A0A6P2C818</accession>
<organism evidence="1 2">
    <name type="scientific">Rhodococcus rhodnii</name>
    <dbReference type="NCBI Taxonomy" id="38312"/>
    <lineage>
        <taxon>Bacteria</taxon>
        <taxon>Bacillati</taxon>
        <taxon>Actinomycetota</taxon>
        <taxon>Actinomycetes</taxon>
        <taxon>Mycobacteriales</taxon>
        <taxon>Nocardiaceae</taxon>
        <taxon>Rhodococcus</taxon>
    </lineage>
</organism>
<dbReference type="AlphaFoldDB" id="A0A6P2C818"/>
<evidence type="ECO:0000313" key="1">
    <source>
        <dbReference type="EMBL" id="TXG88258.1"/>
    </source>
</evidence>
<dbReference type="Proteomes" id="UP000471120">
    <property type="component" value="Unassembled WGS sequence"/>
</dbReference>
<gene>
    <name evidence="1" type="ORF">DW322_21485</name>
</gene>
<sequence length="98" mass="9869">MDGAVVGLGVDHLPVDLDAFGAAELTASEARLRPAVGWCAADELGGAAPLRGDGEVESRSHGPLFAAFDGVGEAFAGDGGGGHVSSVPVMSRQIRRAR</sequence>
<proteinExistence type="predicted"/>